<organism evidence="2 3">
    <name type="scientific">Albugo candida</name>
    <dbReference type="NCBI Taxonomy" id="65357"/>
    <lineage>
        <taxon>Eukaryota</taxon>
        <taxon>Sar</taxon>
        <taxon>Stramenopiles</taxon>
        <taxon>Oomycota</taxon>
        <taxon>Peronosporomycetes</taxon>
        <taxon>Albuginales</taxon>
        <taxon>Albuginaceae</taxon>
        <taxon>Albugo</taxon>
    </lineage>
</organism>
<dbReference type="InParanoid" id="A0A024GSD1"/>
<feature type="compositionally biased region" description="Low complexity" evidence="1">
    <location>
        <begin position="62"/>
        <end position="72"/>
    </location>
</feature>
<keyword evidence="3" id="KW-1185">Reference proteome</keyword>
<proteinExistence type="predicted"/>
<feature type="region of interest" description="Disordered" evidence="1">
    <location>
        <begin position="122"/>
        <end position="144"/>
    </location>
</feature>
<dbReference type="AlphaFoldDB" id="A0A024GSD1"/>
<feature type="region of interest" description="Disordered" evidence="1">
    <location>
        <begin position="56"/>
        <end position="79"/>
    </location>
</feature>
<dbReference type="EMBL" id="CAIX01000349">
    <property type="protein sequence ID" value="CCI49828.1"/>
    <property type="molecule type" value="Genomic_DNA"/>
</dbReference>
<gene>
    <name evidence="2" type="ORF">BN9_112810</name>
</gene>
<evidence type="ECO:0000256" key="1">
    <source>
        <dbReference type="SAM" id="MobiDB-lite"/>
    </source>
</evidence>
<evidence type="ECO:0000313" key="3">
    <source>
        <dbReference type="Proteomes" id="UP000053237"/>
    </source>
</evidence>
<evidence type="ECO:0000313" key="2">
    <source>
        <dbReference type="EMBL" id="CCI49828.1"/>
    </source>
</evidence>
<protein>
    <submittedName>
        <fullName evidence="2">Uncharacterized protein</fullName>
    </submittedName>
</protein>
<comment type="caution">
    <text evidence="2">The sequence shown here is derived from an EMBL/GenBank/DDBJ whole genome shotgun (WGS) entry which is preliminary data.</text>
</comment>
<reference evidence="2 3" key="1">
    <citation type="submission" date="2012-05" db="EMBL/GenBank/DDBJ databases">
        <title>Recombination and specialization in a pathogen metapopulation.</title>
        <authorList>
            <person name="Gardiner A."/>
            <person name="Kemen E."/>
            <person name="Schultz-Larsen T."/>
            <person name="MacLean D."/>
            <person name="Van Oosterhout C."/>
            <person name="Jones J.D.G."/>
        </authorList>
    </citation>
    <scope>NUCLEOTIDE SEQUENCE [LARGE SCALE GENOMIC DNA]</scope>
    <source>
        <strain evidence="2 3">Ac Nc2</strain>
    </source>
</reference>
<sequence>MTLGRAITARFTGLTKKKDSTNLAKEKSLSPQCSLNEIAEKKKRFSRPLLSKRSKTVLKACDTTSSDDTSSSMEPDCTFDAKTCSDSKRKKTQRFRPALSKVNLESRKVKVGDTIQVLWRRVSSSKSPSTSPDSDDDSEEESYVKEEDFSLYDENVDELLELLQIPSCLSVSRTPLIALVPTACDSCI</sequence>
<accession>A0A024GSD1</accession>
<dbReference type="Proteomes" id="UP000053237">
    <property type="component" value="Unassembled WGS sequence"/>
</dbReference>
<name>A0A024GSD1_9STRA</name>
<feature type="compositionally biased region" description="Low complexity" evidence="1">
    <location>
        <begin position="122"/>
        <end position="132"/>
    </location>
</feature>